<evidence type="ECO:0000259" key="3">
    <source>
        <dbReference type="Pfam" id="PF07687"/>
    </source>
</evidence>
<feature type="binding site" evidence="2">
    <location>
        <position position="137"/>
    </location>
    <ligand>
        <name>Mn(2+)</name>
        <dbReference type="ChEBI" id="CHEBI:29035"/>
        <label>2</label>
    </ligand>
</feature>
<evidence type="ECO:0000313" key="6">
    <source>
        <dbReference type="Proteomes" id="UP000187251"/>
    </source>
</evidence>
<dbReference type="PANTHER" id="PTHR11014:SF63">
    <property type="entry name" value="METALLOPEPTIDASE, PUTATIVE (AFU_ORTHOLOGUE AFUA_6G09600)-RELATED"/>
    <property type="match status" value="1"/>
</dbReference>
<dbReference type="PATRIC" id="fig|85698.19.peg.2133"/>
<dbReference type="AlphaFoldDB" id="A0A0D6G0I3"/>
<dbReference type="GO" id="GO:0046872">
    <property type="term" value="F:metal ion binding"/>
    <property type="evidence" value="ECO:0007669"/>
    <property type="project" value="UniProtKB-KW"/>
</dbReference>
<name>A0A0D6G0I3_ALCXX</name>
<evidence type="ECO:0000313" key="7">
    <source>
        <dbReference type="Proteomes" id="UP001141992"/>
    </source>
</evidence>
<dbReference type="KEGG" id="axx:ERS451415_00828"/>
<dbReference type="InterPro" id="IPR011650">
    <property type="entry name" value="Peptidase_M20_dimer"/>
</dbReference>
<dbReference type="GeneID" id="75274522"/>
<dbReference type="GO" id="GO:0019877">
    <property type="term" value="P:diaminopimelate biosynthetic process"/>
    <property type="evidence" value="ECO:0007669"/>
    <property type="project" value="UniProtKB-ARBA"/>
</dbReference>
<gene>
    <name evidence="5" type="ORF">BIZ92_12445</name>
    <name evidence="4" type="ORF">O9570_27985</name>
</gene>
<dbReference type="Proteomes" id="UP001141992">
    <property type="component" value="Unassembled WGS sequence"/>
</dbReference>
<dbReference type="Pfam" id="PF07687">
    <property type="entry name" value="M20_dimer"/>
    <property type="match status" value="1"/>
</dbReference>
<dbReference type="FunFam" id="3.30.70.360:FF:000001">
    <property type="entry name" value="N-acetyldiaminopimelate deacetylase"/>
    <property type="match status" value="1"/>
</dbReference>
<sequence>MKLLDPIVAWRDDISQIRRDIHAHPELAFEEFRTADVVAAKLEEWGIEIHRGLGGTGVVGIIRGDRPGERAVGLRADMDALPMQEANTFAHASKHAGKMHACGHDGHTAMLLAAARYLAQHRDFAGTVYVIFQPAEEGGGGAKRMIDDGLFTRFPMEAVFGMHNWPGMAPGQFGVTAGPIMASSNEFSIVIKGKGTHAGMPNLGIDPVMAAVQLAQSLQTIITRNRNPLDAAVLSITQIHAGSADNVVPNHAELRGTVRTFTLEVLDLIERRMEEIARHTCAAMDCEVEFTFQRNYPPTINHPEEAAFCAEVMRDIVGDDKVNDHVQPTMGAEDFAFMLQELPGCYVWIGNGVGDHRAAGHGLGPCMLHNGSYDFNDELLPLGGTYWVQLALKRLAKA</sequence>
<protein>
    <submittedName>
        <fullName evidence="5">Amidohydrolase</fullName>
    </submittedName>
    <submittedName>
        <fullName evidence="4">M20 family metallopeptidase</fullName>
    </submittedName>
</protein>
<dbReference type="SUPFAM" id="SSF55031">
    <property type="entry name" value="Bacterial exopeptidase dimerisation domain"/>
    <property type="match status" value="1"/>
</dbReference>
<reference evidence="5 6" key="1">
    <citation type="submission" date="2016-09" db="EMBL/GenBank/DDBJ databases">
        <title>Phylogenomics of Achromobacter.</title>
        <authorList>
            <person name="Jeukens J."/>
            <person name="Freschi L."/>
            <person name="Vincent A.T."/>
            <person name="Emond-Rheault J.-G."/>
            <person name="Kukavica-Ibrulj I."/>
            <person name="Charette S.J."/>
            <person name="Levesque R.C."/>
        </authorList>
    </citation>
    <scope>NUCLEOTIDE SEQUENCE [LARGE SCALE GENOMIC DNA]</scope>
    <source>
        <strain evidence="5 6">AUS488</strain>
    </source>
</reference>
<dbReference type="RefSeq" id="WP_006388805.1">
    <property type="nucleotide sequence ID" value="NZ_AP028040.1"/>
</dbReference>
<dbReference type="InterPro" id="IPR002933">
    <property type="entry name" value="Peptidase_M20"/>
</dbReference>
<proteinExistence type="predicted"/>
<feature type="binding site" evidence="2">
    <location>
        <position position="104"/>
    </location>
    <ligand>
        <name>Mn(2+)</name>
        <dbReference type="ChEBI" id="CHEBI:29035"/>
        <label>2</label>
    </ligand>
</feature>
<feature type="binding site" evidence="2">
    <location>
        <position position="163"/>
    </location>
    <ligand>
        <name>Mn(2+)</name>
        <dbReference type="ChEBI" id="CHEBI:29035"/>
        <label>2</label>
    </ligand>
</feature>
<reference evidence="4" key="2">
    <citation type="submission" date="2022-12" db="EMBL/GenBank/DDBJ databases">
        <authorList>
            <person name="Voronina O.L."/>
            <person name="Kunda M.S."/>
            <person name="Ryzhova N."/>
            <person name="Aksenova E.I."/>
        </authorList>
    </citation>
    <scope>NUCLEOTIDE SEQUENCE</scope>
    <source>
        <strain evidence="4">SCCH136:Ach223948</strain>
    </source>
</reference>
<dbReference type="Gene3D" id="3.40.630.10">
    <property type="entry name" value="Zn peptidases"/>
    <property type="match status" value="1"/>
</dbReference>
<keyword evidence="2" id="KW-0464">Manganese</keyword>
<dbReference type="OrthoDB" id="8875216at2"/>
<keyword evidence="1 5" id="KW-0378">Hydrolase</keyword>
<accession>A0A0M7HSS6</accession>
<dbReference type="InterPro" id="IPR017439">
    <property type="entry name" value="Amidohydrolase"/>
</dbReference>
<dbReference type="EMBL" id="MJMN01000035">
    <property type="protein sequence ID" value="OMG80695.1"/>
    <property type="molecule type" value="Genomic_DNA"/>
</dbReference>
<comment type="cofactor">
    <cofactor evidence="2">
        <name>Mn(2+)</name>
        <dbReference type="ChEBI" id="CHEBI:29035"/>
    </cofactor>
    <text evidence="2">The Mn(2+) ion enhances activity.</text>
</comment>
<dbReference type="SUPFAM" id="SSF53187">
    <property type="entry name" value="Zn-dependent exopeptidases"/>
    <property type="match status" value="1"/>
</dbReference>
<dbReference type="GO" id="GO:0050118">
    <property type="term" value="F:N-acetyldiaminopimelate deacetylase activity"/>
    <property type="evidence" value="ECO:0007669"/>
    <property type="project" value="UniProtKB-ARBA"/>
</dbReference>
<dbReference type="PIRSF" id="PIRSF005962">
    <property type="entry name" value="Pept_M20D_amidohydro"/>
    <property type="match status" value="1"/>
</dbReference>
<accession>A0A0D6G0I3</accession>
<dbReference type="NCBIfam" id="TIGR01891">
    <property type="entry name" value="amidohydrolases"/>
    <property type="match status" value="1"/>
</dbReference>
<dbReference type="eggNOG" id="COG1473">
    <property type="taxonomic scope" value="Bacteria"/>
</dbReference>
<dbReference type="Proteomes" id="UP000187251">
    <property type="component" value="Unassembled WGS sequence"/>
</dbReference>
<feature type="domain" description="Peptidase M20 dimerisation" evidence="3">
    <location>
        <begin position="186"/>
        <end position="281"/>
    </location>
</feature>
<dbReference type="Gene3D" id="3.30.70.360">
    <property type="match status" value="1"/>
</dbReference>
<feature type="binding site" evidence="2">
    <location>
        <position position="102"/>
    </location>
    <ligand>
        <name>Mn(2+)</name>
        <dbReference type="ChEBI" id="CHEBI:29035"/>
        <label>2</label>
    </ligand>
</feature>
<dbReference type="EMBL" id="JAPZVI010000037">
    <property type="protein sequence ID" value="MCZ8405322.1"/>
    <property type="molecule type" value="Genomic_DNA"/>
</dbReference>
<organism evidence="4 7">
    <name type="scientific">Alcaligenes xylosoxydans xylosoxydans</name>
    <name type="common">Achromobacter xylosoxidans</name>
    <dbReference type="NCBI Taxonomy" id="85698"/>
    <lineage>
        <taxon>Bacteria</taxon>
        <taxon>Pseudomonadati</taxon>
        <taxon>Pseudomonadota</taxon>
        <taxon>Betaproteobacteria</taxon>
        <taxon>Burkholderiales</taxon>
        <taxon>Alcaligenaceae</taxon>
        <taxon>Achromobacter</taxon>
    </lineage>
</organism>
<evidence type="ECO:0000313" key="5">
    <source>
        <dbReference type="EMBL" id="OMG80695.1"/>
    </source>
</evidence>
<feature type="binding site" evidence="2">
    <location>
        <position position="369"/>
    </location>
    <ligand>
        <name>Mn(2+)</name>
        <dbReference type="ChEBI" id="CHEBI:29035"/>
        <label>2</label>
    </ligand>
</feature>
<evidence type="ECO:0000256" key="1">
    <source>
        <dbReference type="ARBA" id="ARBA00022801"/>
    </source>
</evidence>
<comment type="caution">
    <text evidence="4">The sequence shown here is derived from an EMBL/GenBank/DDBJ whole genome shotgun (WGS) entry which is preliminary data.</text>
</comment>
<evidence type="ECO:0000313" key="4">
    <source>
        <dbReference type="EMBL" id="MCZ8405322.1"/>
    </source>
</evidence>
<dbReference type="InterPro" id="IPR036264">
    <property type="entry name" value="Bact_exopeptidase_dim_dom"/>
</dbReference>
<dbReference type="PANTHER" id="PTHR11014">
    <property type="entry name" value="PEPTIDASE M20 FAMILY MEMBER"/>
    <property type="match status" value="1"/>
</dbReference>
<dbReference type="CDD" id="cd05666">
    <property type="entry name" value="M20_Acy1-like"/>
    <property type="match status" value="1"/>
</dbReference>
<keyword evidence="2" id="KW-0479">Metal-binding</keyword>
<evidence type="ECO:0000256" key="2">
    <source>
        <dbReference type="PIRSR" id="PIRSR005962-1"/>
    </source>
</evidence>
<dbReference type="Pfam" id="PF01546">
    <property type="entry name" value="Peptidase_M20"/>
    <property type="match status" value="1"/>
</dbReference>